<keyword evidence="3" id="KW-0690">Ribosome biogenesis</keyword>
<dbReference type="PANTHER" id="PTHR13457:SF1">
    <property type="entry name" value="HEAT REPEAT-CONTAINING PROTEIN 1"/>
    <property type="match status" value="1"/>
</dbReference>
<feature type="domain" description="BP28 C-terminal" evidence="7">
    <location>
        <begin position="1093"/>
        <end position="1261"/>
    </location>
</feature>
<dbReference type="GO" id="GO:0000462">
    <property type="term" value="P:maturation of SSU-rRNA from tricistronic rRNA transcript (SSU-rRNA, 5.8S rRNA, LSU-rRNA)"/>
    <property type="evidence" value="ECO:0007669"/>
    <property type="project" value="TreeGrafter"/>
</dbReference>
<evidence type="ECO:0000313" key="8">
    <source>
        <dbReference type="EMBL" id="KAK9148462.1"/>
    </source>
</evidence>
<dbReference type="SUPFAM" id="SSF48371">
    <property type="entry name" value="ARM repeat"/>
    <property type="match status" value="2"/>
</dbReference>
<dbReference type="EMBL" id="JBBNAG010000003">
    <property type="protein sequence ID" value="KAK9148462.1"/>
    <property type="molecule type" value="Genomic_DNA"/>
</dbReference>
<keyword evidence="4" id="KW-0698">rRNA processing</keyword>
<keyword evidence="9" id="KW-1185">Reference proteome</keyword>
<evidence type="ECO:0000259" key="7">
    <source>
        <dbReference type="SMART" id="SM01036"/>
    </source>
</evidence>
<dbReference type="InterPro" id="IPR056384">
    <property type="entry name" value="ARM_At3g06530"/>
</dbReference>
<dbReference type="Proteomes" id="UP001419268">
    <property type="component" value="Unassembled WGS sequence"/>
</dbReference>
<dbReference type="InterPro" id="IPR040191">
    <property type="entry name" value="UTP10"/>
</dbReference>
<dbReference type="SMART" id="SM01036">
    <property type="entry name" value="BP28CT"/>
    <property type="match status" value="1"/>
</dbReference>
<evidence type="ECO:0000256" key="2">
    <source>
        <dbReference type="ARBA" id="ARBA00010559"/>
    </source>
</evidence>
<dbReference type="Pfam" id="PF08146">
    <property type="entry name" value="BP28CT"/>
    <property type="match status" value="1"/>
</dbReference>
<comment type="caution">
    <text evidence="8">The sequence shown here is derived from an EMBL/GenBank/DDBJ whole genome shotgun (WGS) entry which is preliminary data.</text>
</comment>
<keyword evidence="6" id="KW-0687">Ribonucleoprotein</keyword>
<name>A0AAP0PLK4_9MAGN</name>
<reference evidence="8 9" key="1">
    <citation type="submission" date="2024-01" db="EMBL/GenBank/DDBJ databases">
        <title>Genome assemblies of Stephania.</title>
        <authorList>
            <person name="Yang L."/>
        </authorList>
    </citation>
    <scope>NUCLEOTIDE SEQUENCE [LARGE SCALE GENOMIC DNA]</scope>
    <source>
        <strain evidence="8">JXDWG</strain>
        <tissue evidence="8">Leaf</tissue>
    </source>
</reference>
<dbReference type="InterPro" id="IPR012954">
    <property type="entry name" value="BP28_C_dom"/>
</dbReference>
<gene>
    <name evidence="8" type="ORF">Scep_007219</name>
</gene>
<proteinExistence type="inferred from homology"/>
<dbReference type="Pfam" id="PF23243">
    <property type="entry name" value="HEAT_HEATR1"/>
    <property type="match status" value="1"/>
</dbReference>
<evidence type="ECO:0000256" key="3">
    <source>
        <dbReference type="ARBA" id="ARBA00022517"/>
    </source>
</evidence>
<comment type="subcellular location">
    <subcellularLocation>
        <location evidence="1">Nucleus</location>
        <location evidence="1">Nucleolus</location>
    </subcellularLocation>
</comment>
<accession>A0AAP0PLK4</accession>
<dbReference type="PANTHER" id="PTHR13457">
    <property type="entry name" value="BAP28"/>
    <property type="match status" value="1"/>
</dbReference>
<keyword evidence="5" id="KW-0539">Nucleus</keyword>
<protein>
    <recommendedName>
        <fullName evidence="7">BP28 C-terminal domain-containing protein</fullName>
    </recommendedName>
</protein>
<evidence type="ECO:0000256" key="6">
    <source>
        <dbReference type="ARBA" id="ARBA00023274"/>
    </source>
</evidence>
<dbReference type="GO" id="GO:0034455">
    <property type="term" value="C:t-UTP complex"/>
    <property type="evidence" value="ECO:0007669"/>
    <property type="project" value="TreeGrafter"/>
</dbReference>
<dbReference type="InterPro" id="IPR016024">
    <property type="entry name" value="ARM-type_fold"/>
</dbReference>
<dbReference type="InterPro" id="IPR011989">
    <property type="entry name" value="ARM-like"/>
</dbReference>
<comment type="similarity">
    <text evidence="2">Belongs to the HEATR1/UTP10 family.</text>
</comment>
<sequence length="1404" mass="158308">MKELTVEKLDGDCTRFISQLSNPNLKVMNGELLITIFWRLIKAMVSLNDLCENQERVWAVDELFILFAASPIKIYVKEHLHLLVKCRITPVALLTKFYTEEGFSVAVQIESLLCYARLCSQFTFSEKSIRSSDLQLLLDFPSVLVPISSKHQDVRVAAMKCIVGIYNLWHHINTFGSDTVAAYSIWTPCLGEFLGLLREHQTLIISDQDFLPSFLTILLGTSCSSLLAPQNLDKRFVQHTKEAISLFILSSALKLSAYGKFKVLALFKEMGGNLMRVEGVKSFLFELLERRINHHVGLVQSCQPLSNVESDTLCLLLTCAMRTLAGGTLFDVLVKALQVNGLLSEDPVVVQPCVTVLENLNSFVVSRMKTDSQDNLLQMLVILFRNDNGAIQDAAKEAVLRIHVSSSTIRTLLAQEDPLVDVSDEVKTKKHKKKPKHNLQYDLFCGGRRISFLSSLLDLLLLKKNIENRGLLVESLVNLLREAFSEKWLLPGPVGQNEILIKSLAGVSENVNDVISYFQQRLFLILEDIIADGRTIKDKVLTQHEMSQLVDCVRAAKNATTRNHAFSLLATITKFMPNKVMDHIIDIFIILGEAAVLQDDSHSKIVFEELISAIAPCWLSKTNSLNELLQVFINVLPDIAKHRRLTIIVHLLRSLGEQRSLSSFLFLLIRSLVQRKRKSFSDANLSHLEILTSTFESEWEYIFAIQVYEQYSCMIWLPSLVMLLEKVEIGDRFSDQAVELLIALQFVLHKLKNTELVFKLESNEGSDDTQRTLGALMDKVVLLSCLARGKCKKLRIPTILRRALKECIHMVVKIVTKEMFPSTYFKCITLLLGHGDNSVREEALGLLCETVKDYHIVKPRSKANCNLKQTSVRSWLHLNETSVVTFGEMCLKILQLIDGCVGDTDASLKLTAVSALEVLANQFSSYNPDVFMSCLTSLVKHIGSEDIAISSRCLQTAGALVNVLGPKALSELPFIMKHMSRSANVTSLTSKESRQFSILVTMEAVVSKLGSFLSPYVDVILELLVLHADYVSGLDPKMKMKADTLRKLVIEKIPVRHMLSPLLKLYRKAIQSGESSLSIIFAMLASTVGIMDKSSIGSYHEKIFEQCLLALDLRREHTAAVENIDIVENAVIRTIVVLTMKLTETMFKPLFVRCLEWAESESGYLNRTISFYKLINTLADHHRSLFVPYFKYLLEDCKRHLADEEEEAKSVDLVHKRKKARTDISNIDEKKGRALSLNQWHLRALIISSLQKCFLYDTGSQKFLDSSNFQVLLKPIVSQLAVEAPPAIDESEDVPSVKEVDDSLVSCLGQMAVTAGSDLLWKPLNHEVLMQTRSEKVRARILGLRVIKYLVEHLKEEYLVLLEETIRTLGELLEDVELPVKTLAQEIFKEIEEVSGESLRQHLS</sequence>
<dbReference type="Pfam" id="PF24477">
    <property type="entry name" value="ARM_At3g06530"/>
    <property type="match status" value="1"/>
</dbReference>
<dbReference type="GO" id="GO:0032040">
    <property type="term" value="C:small-subunit processome"/>
    <property type="evidence" value="ECO:0007669"/>
    <property type="project" value="TreeGrafter"/>
</dbReference>
<dbReference type="GO" id="GO:0030515">
    <property type="term" value="F:snoRNA binding"/>
    <property type="evidence" value="ECO:0007669"/>
    <property type="project" value="TreeGrafter"/>
</dbReference>
<evidence type="ECO:0000256" key="4">
    <source>
        <dbReference type="ARBA" id="ARBA00022552"/>
    </source>
</evidence>
<organism evidence="8 9">
    <name type="scientific">Stephania cephalantha</name>
    <dbReference type="NCBI Taxonomy" id="152367"/>
    <lineage>
        <taxon>Eukaryota</taxon>
        <taxon>Viridiplantae</taxon>
        <taxon>Streptophyta</taxon>
        <taxon>Embryophyta</taxon>
        <taxon>Tracheophyta</taxon>
        <taxon>Spermatophyta</taxon>
        <taxon>Magnoliopsida</taxon>
        <taxon>Ranunculales</taxon>
        <taxon>Menispermaceae</taxon>
        <taxon>Menispermoideae</taxon>
        <taxon>Cissampelideae</taxon>
        <taxon>Stephania</taxon>
    </lineage>
</organism>
<dbReference type="GO" id="GO:0045943">
    <property type="term" value="P:positive regulation of transcription by RNA polymerase I"/>
    <property type="evidence" value="ECO:0007669"/>
    <property type="project" value="TreeGrafter"/>
</dbReference>
<evidence type="ECO:0000256" key="1">
    <source>
        <dbReference type="ARBA" id="ARBA00004604"/>
    </source>
</evidence>
<dbReference type="Gene3D" id="1.25.10.10">
    <property type="entry name" value="Leucine-rich Repeat Variant"/>
    <property type="match status" value="1"/>
</dbReference>
<evidence type="ECO:0000256" key="5">
    <source>
        <dbReference type="ARBA" id="ARBA00023242"/>
    </source>
</evidence>
<dbReference type="InterPro" id="IPR056473">
    <property type="entry name" value="HEAT_Utp10/HEAT1"/>
</dbReference>
<dbReference type="GO" id="GO:0030686">
    <property type="term" value="C:90S preribosome"/>
    <property type="evidence" value="ECO:0007669"/>
    <property type="project" value="TreeGrafter"/>
</dbReference>
<evidence type="ECO:0000313" key="9">
    <source>
        <dbReference type="Proteomes" id="UP001419268"/>
    </source>
</evidence>